<protein>
    <submittedName>
        <fullName evidence="1">Uncharacterized protein</fullName>
    </submittedName>
</protein>
<sequence>MKMSKCCCSSENCCQPQPKKPINIDFLYLDTTVCGRCQDTEKALDEAVSSVAVVLNAAGYEVKVNKVNITTKELAIKYQFISSPTIRVNGNDIAVELRESLCEDCGTLCGDNVDCRVWVYNGVEYTSPPKELIVDAILREVYNTGQREPERKAYQLPENLKKYFIAKAYKDKAERCEKGGNTI</sequence>
<reference evidence="2" key="1">
    <citation type="submission" date="2014-07" db="EMBL/GenBank/DDBJ databases">
        <authorList>
            <person name="Wibberg D."/>
        </authorList>
    </citation>
    <scope>NUCLEOTIDE SEQUENCE [LARGE SCALE GENOMIC DNA]</scope>
    <source>
        <strain evidence="2">DG5</strain>
    </source>
</reference>
<dbReference type="Gene3D" id="3.40.30.10">
    <property type="entry name" value="Glutaredoxin"/>
    <property type="match status" value="1"/>
</dbReference>
<dbReference type="KEGG" id="ccel:CCDG5_1511"/>
<organism evidence="1 2">
    <name type="scientific">[Clostridium] cellulosi</name>
    <dbReference type="NCBI Taxonomy" id="29343"/>
    <lineage>
        <taxon>Bacteria</taxon>
        <taxon>Bacillati</taxon>
        <taxon>Bacillota</taxon>
        <taxon>Clostridia</taxon>
        <taxon>Eubacteriales</taxon>
        <taxon>Oscillospiraceae</taxon>
        <taxon>Oscillospiraceae incertae sedis</taxon>
    </lineage>
</organism>
<dbReference type="PATRIC" id="fig|29343.3.peg.1593"/>
<dbReference type="EMBL" id="LM995447">
    <property type="protein sequence ID" value="CDZ24621.1"/>
    <property type="molecule type" value="Genomic_DNA"/>
</dbReference>
<keyword evidence="2" id="KW-1185">Reference proteome</keyword>
<dbReference type="STRING" id="29343.CCDG5_1511"/>
<dbReference type="AlphaFoldDB" id="A0A078KLK8"/>
<evidence type="ECO:0000313" key="2">
    <source>
        <dbReference type="Proteomes" id="UP000032431"/>
    </source>
</evidence>
<dbReference type="HOGENOM" id="CLU_1522236_0_0_9"/>
<name>A0A078KLK8_9FIRM</name>
<proteinExistence type="predicted"/>
<evidence type="ECO:0000313" key="1">
    <source>
        <dbReference type="EMBL" id="CDZ24621.1"/>
    </source>
</evidence>
<dbReference type="Pfam" id="PF10865">
    <property type="entry name" value="DUF2703"/>
    <property type="match status" value="1"/>
</dbReference>
<accession>A0A078KLK8</accession>
<dbReference type="Proteomes" id="UP000032431">
    <property type="component" value="Chromosome I"/>
</dbReference>
<dbReference type="InterPro" id="IPR021219">
    <property type="entry name" value="DUF2703"/>
</dbReference>
<gene>
    <name evidence="1" type="ORF">CCDG5_1511</name>
</gene>